<accession>A0A8T0QWK9</accession>
<evidence type="ECO:0000256" key="5">
    <source>
        <dbReference type="ARBA" id="ARBA00022821"/>
    </source>
</evidence>
<evidence type="ECO:0000256" key="4">
    <source>
        <dbReference type="ARBA" id="ARBA00022741"/>
    </source>
</evidence>
<dbReference type="InterPro" id="IPR036388">
    <property type="entry name" value="WH-like_DNA-bd_sf"/>
</dbReference>
<dbReference type="FunFam" id="3.40.50.300:FF:001091">
    <property type="entry name" value="Probable disease resistance protein At1g61300"/>
    <property type="match status" value="1"/>
</dbReference>
<evidence type="ECO:0000256" key="2">
    <source>
        <dbReference type="ARBA" id="ARBA00022614"/>
    </source>
</evidence>
<dbReference type="Gene3D" id="1.10.8.430">
    <property type="entry name" value="Helical domain of apoptotic protease-activating factors"/>
    <property type="match status" value="1"/>
</dbReference>
<keyword evidence="3" id="KW-0677">Repeat</keyword>
<evidence type="ECO:0000313" key="9">
    <source>
        <dbReference type="Proteomes" id="UP000823388"/>
    </source>
</evidence>
<gene>
    <name evidence="8" type="ORF">PVAP13_6NG105718</name>
</gene>
<dbReference type="InterPro" id="IPR027417">
    <property type="entry name" value="P-loop_NTPase"/>
</dbReference>
<feature type="domain" description="Disease resistance N-terminal" evidence="7">
    <location>
        <begin position="7"/>
        <end position="99"/>
    </location>
</feature>
<dbReference type="PANTHER" id="PTHR19338:SF16">
    <property type="entry name" value="AAA+ ATPASE DOMAIN-CONTAINING PROTEIN"/>
    <property type="match status" value="1"/>
</dbReference>
<dbReference type="PRINTS" id="PR00364">
    <property type="entry name" value="DISEASERSIST"/>
</dbReference>
<evidence type="ECO:0000313" key="8">
    <source>
        <dbReference type="EMBL" id="KAG2577514.1"/>
    </source>
</evidence>
<name>A0A8T0QWK9_PANVG</name>
<dbReference type="InterPro" id="IPR041118">
    <property type="entry name" value="Rx_N"/>
</dbReference>
<dbReference type="Gene3D" id="1.20.5.4130">
    <property type="match status" value="1"/>
</dbReference>
<dbReference type="CDD" id="cd14798">
    <property type="entry name" value="RX-CC_like"/>
    <property type="match status" value="1"/>
</dbReference>
<evidence type="ECO:0000259" key="6">
    <source>
        <dbReference type="Pfam" id="PF00931"/>
    </source>
</evidence>
<sequence length="454" mass="51949">MDLATGAMGSLLSKLAVLAEKEYRLQKSVKKRVNTLTLELESMQAALSKVGEVPPEHLDPQVKLWAREIKEVSYNMEDVVDMYQVHINRPSPKHINRFKRLMDKMLSLFKMIKKRHQIAVAIDEINAQLREVTDRRDRYTINDVNAYLRDVGSTTHVGTTTHVGSRSVDPRLRAMYTEVTELVGISGTRDQELIEHIKILPKEDHDDSKKELGIVSVVGSGGLGKTTLVKAVYNIHKQHFDCWAFVPVGRKSDLKKVFRDMIIDLNKYEPQLNLLDERQLIDKLQEILKDKKYLIVIDDIWDKNMWENIILAFQDRKNGSRIITTTRIVSVSQACCSSSIAGSVYEMKPLSTGESKRLFYKRLRSDFPHEFEEDILKKCGGIPLVIITIASTLATGQREWPTLAKYFGHGHVKDASVEDMHRVLSSSYYDLPSDLKTCLLYLSIFPEDSEIERD</sequence>
<dbReference type="Proteomes" id="UP000823388">
    <property type="component" value="Chromosome 6N"/>
</dbReference>
<keyword evidence="5" id="KW-0611">Plant defense</keyword>
<dbReference type="InterPro" id="IPR002182">
    <property type="entry name" value="NB-ARC"/>
</dbReference>
<dbReference type="AlphaFoldDB" id="A0A8T0QWK9"/>
<dbReference type="InterPro" id="IPR038005">
    <property type="entry name" value="RX-like_CC"/>
</dbReference>
<dbReference type="SUPFAM" id="SSF52540">
    <property type="entry name" value="P-loop containing nucleoside triphosphate hydrolases"/>
    <property type="match status" value="1"/>
</dbReference>
<proteinExistence type="inferred from homology"/>
<comment type="similarity">
    <text evidence="1">Belongs to the disease resistance NB-LRR family.</text>
</comment>
<comment type="caution">
    <text evidence="8">The sequence shown here is derived from an EMBL/GenBank/DDBJ whole genome shotgun (WGS) entry which is preliminary data.</text>
</comment>
<evidence type="ECO:0000259" key="7">
    <source>
        <dbReference type="Pfam" id="PF18052"/>
    </source>
</evidence>
<evidence type="ECO:0000256" key="1">
    <source>
        <dbReference type="ARBA" id="ARBA00008894"/>
    </source>
</evidence>
<protein>
    <submittedName>
        <fullName evidence="8">Uncharacterized protein</fullName>
    </submittedName>
</protein>
<dbReference type="Pfam" id="PF00931">
    <property type="entry name" value="NB-ARC"/>
    <property type="match status" value="1"/>
</dbReference>
<organism evidence="8 9">
    <name type="scientific">Panicum virgatum</name>
    <name type="common">Blackwell switchgrass</name>
    <dbReference type="NCBI Taxonomy" id="38727"/>
    <lineage>
        <taxon>Eukaryota</taxon>
        <taxon>Viridiplantae</taxon>
        <taxon>Streptophyta</taxon>
        <taxon>Embryophyta</taxon>
        <taxon>Tracheophyta</taxon>
        <taxon>Spermatophyta</taxon>
        <taxon>Magnoliopsida</taxon>
        <taxon>Liliopsida</taxon>
        <taxon>Poales</taxon>
        <taxon>Poaceae</taxon>
        <taxon>PACMAD clade</taxon>
        <taxon>Panicoideae</taxon>
        <taxon>Panicodae</taxon>
        <taxon>Paniceae</taxon>
        <taxon>Panicinae</taxon>
        <taxon>Panicum</taxon>
        <taxon>Panicum sect. Hiantes</taxon>
    </lineage>
</organism>
<dbReference type="PANTHER" id="PTHR19338">
    <property type="entry name" value="TRANSLOCASE OF INNER MITOCHONDRIAL MEMBRANE 13 HOMOLOG"/>
    <property type="match status" value="1"/>
</dbReference>
<reference evidence="8" key="1">
    <citation type="submission" date="2020-05" db="EMBL/GenBank/DDBJ databases">
        <title>WGS assembly of Panicum virgatum.</title>
        <authorList>
            <person name="Lovell J.T."/>
            <person name="Jenkins J."/>
            <person name="Shu S."/>
            <person name="Juenger T.E."/>
            <person name="Schmutz J."/>
        </authorList>
    </citation>
    <scope>NUCLEOTIDE SEQUENCE</scope>
    <source>
        <strain evidence="8">AP13</strain>
    </source>
</reference>
<keyword evidence="2" id="KW-0433">Leucine-rich repeat</keyword>
<keyword evidence="9" id="KW-1185">Reference proteome</keyword>
<keyword evidence="4" id="KW-0547">Nucleotide-binding</keyword>
<dbReference type="Gene3D" id="1.10.10.10">
    <property type="entry name" value="Winged helix-like DNA-binding domain superfamily/Winged helix DNA-binding domain"/>
    <property type="match status" value="1"/>
</dbReference>
<dbReference type="GO" id="GO:0043531">
    <property type="term" value="F:ADP binding"/>
    <property type="evidence" value="ECO:0007669"/>
    <property type="project" value="InterPro"/>
</dbReference>
<dbReference type="InterPro" id="IPR042197">
    <property type="entry name" value="Apaf_helical"/>
</dbReference>
<dbReference type="EMBL" id="CM029048">
    <property type="protein sequence ID" value="KAG2577514.1"/>
    <property type="molecule type" value="Genomic_DNA"/>
</dbReference>
<dbReference type="GO" id="GO:0006952">
    <property type="term" value="P:defense response"/>
    <property type="evidence" value="ECO:0007669"/>
    <property type="project" value="UniProtKB-KW"/>
</dbReference>
<feature type="domain" description="NB-ARC" evidence="6">
    <location>
        <begin position="209"/>
        <end position="337"/>
    </location>
</feature>
<dbReference type="Pfam" id="PF18052">
    <property type="entry name" value="Rx_N"/>
    <property type="match status" value="1"/>
</dbReference>
<dbReference type="Gene3D" id="3.40.50.300">
    <property type="entry name" value="P-loop containing nucleotide triphosphate hydrolases"/>
    <property type="match status" value="1"/>
</dbReference>
<evidence type="ECO:0000256" key="3">
    <source>
        <dbReference type="ARBA" id="ARBA00022737"/>
    </source>
</evidence>